<dbReference type="AlphaFoldDB" id="A0A2A6BG57"/>
<dbReference type="Pfam" id="PF10326">
    <property type="entry name" value="7TM_GPCR_Str"/>
    <property type="match status" value="2"/>
</dbReference>
<dbReference type="PANTHER" id="PTHR22943">
    <property type="entry name" value="7-TRANSMEMBRANE DOMAIN RECEPTOR C.ELEGANS"/>
    <property type="match status" value="1"/>
</dbReference>
<dbReference type="InterPro" id="IPR016024">
    <property type="entry name" value="ARM-type_fold"/>
</dbReference>
<protein>
    <submittedName>
        <fullName evidence="1">G protein-coupled receptor</fullName>
    </submittedName>
</protein>
<dbReference type="SUPFAM" id="SSF48371">
    <property type="entry name" value="ARM repeat"/>
    <property type="match status" value="1"/>
</dbReference>
<evidence type="ECO:0000313" key="1">
    <source>
        <dbReference type="EnsemblMetazoa" id="PPA26308.1"/>
    </source>
</evidence>
<dbReference type="EnsemblMetazoa" id="PPA26308.1">
    <property type="protein sequence ID" value="PPA26308.1"/>
    <property type="gene ID" value="WBGene00115862"/>
</dbReference>
<reference evidence="1" key="2">
    <citation type="submission" date="2022-06" db="UniProtKB">
        <authorList>
            <consortium name="EnsemblMetazoa"/>
        </authorList>
    </citation>
    <scope>IDENTIFICATION</scope>
    <source>
        <strain evidence="1">PS312</strain>
    </source>
</reference>
<accession>A0A8R1YJ95</accession>
<organism evidence="1 2">
    <name type="scientific">Pristionchus pacificus</name>
    <name type="common">Parasitic nematode worm</name>
    <dbReference type="NCBI Taxonomy" id="54126"/>
    <lineage>
        <taxon>Eukaryota</taxon>
        <taxon>Metazoa</taxon>
        <taxon>Ecdysozoa</taxon>
        <taxon>Nematoda</taxon>
        <taxon>Chromadorea</taxon>
        <taxon>Rhabditida</taxon>
        <taxon>Rhabditina</taxon>
        <taxon>Diplogasteromorpha</taxon>
        <taxon>Diplogasteroidea</taxon>
        <taxon>Neodiplogasteridae</taxon>
        <taxon>Pristionchus</taxon>
    </lineage>
</organism>
<sequence length="544" mass="62222">MIWWSINGRFMKGRVSFLINCTINAAYDEQIKNGNCQCVIFHLFQLMSSLVFLTSDSIPRVRATAMRMLNSFEFSTVLFVPHYTILLPRLLSLLTPCPIEYLKNVHVHAMEIMALLARGVGKERIMIDMHAINPVVCPIAALIHDRHKYFHALRRPLIDIVDVIGDCELVLFDCMFSSTLPSSTNVFTVHHELSDVAVLGLLMIILSIAGVLYLLVIHYLCCCPAKLPPARYLIDIEKSSNQFTVHKNDCGLGQRNCAYMYIVVMLPFLPIEPQQWILSGIALIFNVIFLAILVFRDRRIHIFYRTCLGVFTTLNILYTIMYLIVVHSSFLLALHFMFIYTQLNHEWNRFHSFLRRPISLLIVLIIDILFMTFPSLVTFLRLSPNQLVEDNKREEVLSKYGIDLATIGYIASLFRSKNPDGSLSPQWDHIGLKAQLQVQMFRSLVAQTIVPFVFCYTPSALTYTLPLLNIEASSIAPFVSFLLMLFPICEPLVLVYFLVHLRRDIQRALCCLVGRKFQENTTRASELVTQTRISNPETGGAARF</sequence>
<reference evidence="2" key="1">
    <citation type="journal article" date="2008" name="Nat. Genet.">
        <title>The Pristionchus pacificus genome provides a unique perspective on nematode lifestyle and parasitism.</title>
        <authorList>
            <person name="Dieterich C."/>
            <person name="Clifton S.W."/>
            <person name="Schuster L.N."/>
            <person name="Chinwalla A."/>
            <person name="Delehaunty K."/>
            <person name="Dinkelacker I."/>
            <person name="Fulton L."/>
            <person name="Fulton R."/>
            <person name="Godfrey J."/>
            <person name="Minx P."/>
            <person name="Mitreva M."/>
            <person name="Roeseler W."/>
            <person name="Tian H."/>
            <person name="Witte H."/>
            <person name="Yang S.P."/>
            <person name="Wilson R.K."/>
            <person name="Sommer R.J."/>
        </authorList>
    </citation>
    <scope>NUCLEOTIDE SEQUENCE [LARGE SCALE GENOMIC DNA]</scope>
    <source>
        <strain evidence="2">PS312</strain>
    </source>
</reference>
<dbReference type="Proteomes" id="UP000005239">
    <property type="component" value="Unassembled WGS sequence"/>
</dbReference>
<dbReference type="PANTHER" id="PTHR22943:SF248">
    <property type="entry name" value="SEVEN TM RECEPTOR"/>
    <property type="match status" value="1"/>
</dbReference>
<dbReference type="InterPro" id="IPR019428">
    <property type="entry name" value="7TM_GPCR_serpentine_rcpt_Str"/>
</dbReference>
<evidence type="ECO:0000313" key="2">
    <source>
        <dbReference type="Proteomes" id="UP000005239"/>
    </source>
</evidence>
<gene>
    <name evidence="1" type="primary">WBGene00115862</name>
</gene>
<proteinExistence type="predicted"/>
<keyword evidence="2" id="KW-1185">Reference proteome</keyword>
<name>A0A2A6BG57_PRIPA</name>
<accession>A0A2A6BG57</accession>